<keyword evidence="2" id="KW-0812">Transmembrane</keyword>
<feature type="compositionally biased region" description="Basic and acidic residues" evidence="1">
    <location>
        <begin position="276"/>
        <end position="285"/>
    </location>
</feature>
<keyword evidence="4" id="KW-1185">Reference proteome</keyword>
<dbReference type="OrthoDB" id="551896at2759"/>
<evidence type="ECO:0000313" key="4">
    <source>
        <dbReference type="Proteomes" id="UP001153069"/>
    </source>
</evidence>
<proteinExistence type="predicted"/>
<sequence length="285" mass="31419">MAGMNSSTTAAPPFENGKPFEFQFWARKEGHVGTGDLPGHLLAAAIYLALGGSLLGRCFDRAKRGQSIHLSSPFALHRTGTVMVWVCSIGVLEQMAFGALIETISPSPFKFLPHLVMYSSYILVGLVARWESQQRLPKDSFRGVLAMAFVVNGYMVLEHAQFKRMPQDGKFHQIWGQLNMVNAAILVYSIHYPKNVIAHVLGWALMVLTALWLITIGVFCCCWDLPVHLIPTLLGIEVLVCMGAILIIAVSCIPPQQSTTITTNHDSTGEEYNPLKQDEEAGLEH</sequence>
<name>A0A9N8DL01_9STRA</name>
<organism evidence="3 4">
    <name type="scientific">Seminavis robusta</name>
    <dbReference type="NCBI Taxonomy" id="568900"/>
    <lineage>
        <taxon>Eukaryota</taxon>
        <taxon>Sar</taxon>
        <taxon>Stramenopiles</taxon>
        <taxon>Ochrophyta</taxon>
        <taxon>Bacillariophyta</taxon>
        <taxon>Bacillariophyceae</taxon>
        <taxon>Bacillariophycidae</taxon>
        <taxon>Naviculales</taxon>
        <taxon>Naviculaceae</taxon>
        <taxon>Seminavis</taxon>
    </lineage>
</organism>
<dbReference type="Proteomes" id="UP001153069">
    <property type="component" value="Unassembled WGS sequence"/>
</dbReference>
<keyword evidence="2" id="KW-1133">Transmembrane helix</keyword>
<feature type="transmembrane region" description="Helical" evidence="2">
    <location>
        <begin position="41"/>
        <end position="59"/>
    </location>
</feature>
<protein>
    <submittedName>
        <fullName evidence="3">Uncharacterized protein</fullName>
    </submittedName>
</protein>
<feature type="region of interest" description="Disordered" evidence="1">
    <location>
        <begin position="261"/>
        <end position="285"/>
    </location>
</feature>
<dbReference type="EMBL" id="CAICTM010000186">
    <property type="protein sequence ID" value="CAB9504156.1"/>
    <property type="molecule type" value="Genomic_DNA"/>
</dbReference>
<evidence type="ECO:0000256" key="1">
    <source>
        <dbReference type="SAM" id="MobiDB-lite"/>
    </source>
</evidence>
<comment type="caution">
    <text evidence="3">The sequence shown here is derived from an EMBL/GenBank/DDBJ whole genome shotgun (WGS) entry which is preliminary data.</text>
</comment>
<feature type="transmembrane region" description="Helical" evidence="2">
    <location>
        <begin position="80"/>
        <end position="99"/>
    </location>
</feature>
<dbReference type="AlphaFoldDB" id="A0A9N8DL01"/>
<evidence type="ECO:0000313" key="3">
    <source>
        <dbReference type="EMBL" id="CAB9504156.1"/>
    </source>
</evidence>
<feature type="transmembrane region" description="Helical" evidence="2">
    <location>
        <begin position="229"/>
        <end position="250"/>
    </location>
</feature>
<evidence type="ECO:0000256" key="2">
    <source>
        <dbReference type="SAM" id="Phobius"/>
    </source>
</evidence>
<keyword evidence="2" id="KW-0472">Membrane</keyword>
<feature type="transmembrane region" description="Helical" evidence="2">
    <location>
        <begin position="196"/>
        <end position="222"/>
    </location>
</feature>
<reference evidence="3" key="1">
    <citation type="submission" date="2020-06" db="EMBL/GenBank/DDBJ databases">
        <authorList>
            <consortium name="Plant Systems Biology data submission"/>
        </authorList>
    </citation>
    <scope>NUCLEOTIDE SEQUENCE</scope>
    <source>
        <strain evidence="3">D6</strain>
    </source>
</reference>
<feature type="transmembrane region" description="Helical" evidence="2">
    <location>
        <begin position="111"/>
        <end position="128"/>
    </location>
</feature>
<feature type="transmembrane region" description="Helical" evidence="2">
    <location>
        <begin position="140"/>
        <end position="157"/>
    </location>
</feature>
<gene>
    <name evidence="3" type="ORF">SEMRO_187_G081040.1</name>
</gene>
<accession>A0A9N8DL01</accession>